<evidence type="ECO:0000313" key="1">
    <source>
        <dbReference type="EMBL" id="UOL48474.1"/>
    </source>
</evidence>
<reference evidence="1 2" key="1">
    <citation type="submission" date="2022-02" db="EMBL/GenBank/DDBJ databases">
        <authorList>
            <person name="Gylling M."/>
        </authorList>
    </citation>
    <scope>NUCLEOTIDE SEQUENCE [LARGE SCALE GENOMIC DNA]</scope>
</reference>
<dbReference type="KEGG" id="vg:80266059"/>
<protein>
    <submittedName>
        <fullName evidence="1">Uncharacterized protein</fullName>
    </submittedName>
</protein>
<dbReference type="RefSeq" id="YP_010766430.1">
    <property type="nucleotide sequence ID" value="NC_073679.1"/>
</dbReference>
<dbReference type="Proteomes" id="UP000831298">
    <property type="component" value="Segment"/>
</dbReference>
<keyword evidence="2" id="KW-1185">Reference proteome</keyword>
<proteinExistence type="predicted"/>
<dbReference type="EMBL" id="OM982620">
    <property type="protein sequence ID" value="UOL48474.1"/>
    <property type="molecule type" value="Genomic_DNA"/>
</dbReference>
<accession>A0AAE9GNI8</accession>
<sequence length="55" mass="6615">MDKLRKLWFDSTEATKHRQLTHLYVATCYPSSLSCQITHLVWVFSFLPFWHKSQT</sequence>
<dbReference type="PROSITE" id="PS51257">
    <property type="entry name" value="PROKAR_LIPOPROTEIN"/>
    <property type="match status" value="1"/>
</dbReference>
<evidence type="ECO:0000313" key="2">
    <source>
        <dbReference type="Proteomes" id="UP000831298"/>
    </source>
</evidence>
<name>A0AAE9GNI8_9CAUD</name>
<organism evidence="1 2">
    <name type="scientific">Pseudomonas phage Kremar</name>
    <dbReference type="NCBI Taxonomy" id="2928831"/>
    <lineage>
        <taxon>Viruses</taxon>
        <taxon>Duplodnaviria</taxon>
        <taxon>Heunggongvirae</taxon>
        <taxon>Uroviricota</taxon>
        <taxon>Caudoviricetes</taxon>
        <taxon>Vandenendeviridae</taxon>
        <taxon>Gorskivirinae</taxon>
        <taxon>Kremarvirus</taxon>
        <taxon>Kremarvirus kremar</taxon>
    </lineage>
</organism>
<dbReference type="GeneID" id="80266059"/>